<organism evidence="1">
    <name type="scientific">Cacopsylla melanoneura</name>
    <dbReference type="NCBI Taxonomy" id="428564"/>
    <lineage>
        <taxon>Eukaryota</taxon>
        <taxon>Metazoa</taxon>
        <taxon>Ecdysozoa</taxon>
        <taxon>Arthropoda</taxon>
        <taxon>Hexapoda</taxon>
        <taxon>Insecta</taxon>
        <taxon>Pterygota</taxon>
        <taxon>Neoptera</taxon>
        <taxon>Paraneoptera</taxon>
        <taxon>Hemiptera</taxon>
        <taxon>Sternorrhyncha</taxon>
        <taxon>Psylloidea</taxon>
        <taxon>Psyllidae</taxon>
        <taxon>Psyllinae</taxon>
        <taxon>Cacopsylla</taxon>
    </lineage>
</organism>
<dbReference type="AlphaFoldDB" id="A0A8D8TBB1"/>
<reference evidence="1" key="1">
    <citation type="submission" date="2021-05" db="EMBL/GenBank/DDBJ databases">
        <authorList>
            <person name="Alioto T."/>
            <person name="Alioto T."/>
            <person name="Gomez Garrido J."/>
        </authorList>
    </citation>
    <scope>NUCLEOTIDE SEQUENCE</scope>
</reference>
<protein>
    <submittedName>
        <fullName evidence="1">Uncharacterized protein</fullName>
    </submittedName>
</protein>
<dbReference type="EMBL" id="HBUF01258669">
    <property type="protein sequence ID" value="CAG6682285.1"/>
    <property type="molecule type" value="Transcribed_RNA"/>
</dbReference>
<accession>A0A8D8TBB1</accession>
<evidence type="ECO:0000313" key="1">
    <source>
        <dbReference type="EMBL" id="CAG6682286.1"/>
    </source>
</evidence>
<sequence length="221" mass="24811">MKVLLRRFNICKERPVGNGIYHLDKPIIISYPGPGLDKQTNLAPCLLPVYRVHASLQVLNVERGVCGIGKRFHYCIVPQHDKVLPSPPVHGIFQCHPKHGHDSLSLHQLSPRTALLRIKEFLRGSKPIARCAGHFARQVVGHSRCWGQEGFVCVHFVQDSGVDFELFECTAVIVRVAEDGREVKSEEEVHREKEHVSSQEEIVSSPCTGNETHCLCVQCIN</sequence>
<name>A0A8D8TBB1_9HEMI</name>
<dbReference type="EMBL" id="HBUF01258670">
    <property type="protein sequence ID" value="CAG6682286.1"/>
    <property type="molecule type" value="Transcribed_RNA"/>
</dbReference>
<proteinExistence type="predicted"/>